<sequence>MRITGSRWRSFEYTPVDAGPCAVELPTAAVGVPRRFFDCLLVRIVVEPGDCPISGDAVRTVRRLCADSDASFVVLAGSPFCVARDSRLTLGSDQADVLSHLADTLDVLAEFTDRLEEHGERAHAIPFGWNVACRMEMPAQPWTSTVTLRAPAPPSRFDGFAPPPRARPHCPHALVSAHSRTLRR</sequence>
<evidence type="ECO:0000313" key="1">
    <source>
        <dbReference type="EMBL" id="OXR43889.1"/>
    </source>
</evidence>
<organism evidence="1 2">
    <name type="scientific">Nocardia cerradoensis</name>
    <dbReference type="NCBI Taxonomy" id="85688"/>
    <lineage>
        <taxon>Bacteria</taxon>
        <taxon>Bacillati</taxon>
        <taxon>Actinomycetota</taxon>
        <taxon>Actinomycetes</taxon>
        <taxon>Mycobacteriales</taxon>
        <taxon>Nocardiaceae</taxon>
        <taxon>Nocardia</taxon>
    </lineage>
</organism>
<proteinExistence type="predicted"/>
<dbReference type="EMBL" id="NGAF01000008">
    <property type="protein sequence ID" value="OXR43889.1"/>
    <property type="molecule type" value="Genomic_DNA"/>
</dbReference>
<protein>
    <submittedName>
        <fullName evidence="1">Uncharacterized protein</fullName>
    </submittedName>
</protein>
<dbReference type="Gene3D" id="3.50.80.10">
    <property type="entry name" value="D-tyrosyl-tRNA(Tyr) deacylase"/>
    <property type="match status" value="1"/>
</dbReference>
<name>A0A231H4R7_9NOCA</name>
<evidence type="ECO:0000313" key="2">
    <source>
        <dbReference type="Proteomes" id="UP000215506"/>
    </source>
</evidence>
<gene>
    <name evidence="1" type="ORF">B7C42_04128</name>
</gene>
<keyword evidence="2" id="KW-1185">Reference proteome</keyword>
<dbReference type="RefSeq" id="WP_143860076.1">
    <property type="nucleotide sequence ID" value="NZ_NGAF01000008.1"/>
</dbReference>
<comment type="caution">
    <text evidence="1">The sequence shown here is derived from an EMBL/GenBank/DDBJ whole genome shotgun (WGS) entry which is preliminary data.</text>
</comment>
<dbReference type="AlphaFoldDB" id="A0A231H4R7"/>
<reference evidence="1 2" key="1">
    <citation type="submission" date="2017-07" db="EMBL/GenBank/DDBJ databases">
        <title>First draft Genome Sequence of Nocardia cerradoensis isolated from human infection.</title>
        <authorList>
            <person name="Carrasco G."/>
        </authorList>
    </citation>
    <scope>NUCLEOTIDE SEQUENCE [LARGE SCALE GENOMIC DNA]</scope>
    <source>
        <strain evidence="1 2">CNM20130759</strain>
    </source>
</reference>
<accession>A0A231H4R7</accession>
<dbReference type="Proteomes" id="UP000215506">
    <property type="component" value="Unassembled WGS sequence"/>
</dbReference>
<dbReference type="InterPro" id="IPR023509">
    <property type="entry name" value="DTD-like_sf"/>
</dbReference>